<accession>A0ABS2GQZ4</accession>
<name>A0ABS2GQZ4_9FIRM</name>
<proteinExistence type="predicted"/>
<gene>
    <name evidence="1" type="ORF">H9X81_10330</name>
</gene>
<sequence>MGKNTKPDVSQIAFITNQKTLIAACDYLQPPDLNGDPDKCPASLHARYSRIKLILTDFESNPSVFLTYNLDPSEIRLLHEKIGMLTMTERNFDWSTTKDFSSFGNNRVEVFRITRTPMRNNQKAKYPWAISIRAGTSENGKFKAEHEVRKFLSDDEIQKFFIDIVAYLNVWEMTHGAPFIRNVIEPYKAERRKGILEKSRKAAELSSPDDFEIYDFD</sequence>
<evidence type="ECO:0000313" key="1">
    <source>
        <dbReference type="EMBL" id="MBM6924079.1"/>
    </source>
</evidence>
<comment type="caution">
    <text evidence="1">The sequence shown here is derived from an EMBL/GenBank/DDBJ whole genome shotgun (WGS) entry which is preliminary data.</text>
</comment>
<dbReference type="Proteomes" id="UP000724149">
    <property type="component" value="Unassembled WGS sequence"/>
</dbReference>
<evidence type="ECO:0000313" key="2">
    <source>
        <dbReference type="Proteomes" id="UP000724149"/>
    </source>
</evidence>
<organism evidence="1 2">
    <name type="scientific">Hydrogenoanaerobacterium saccharovorans</name>
    <dbReference type="NCBI Taxonomy" id="474960"/>
    <lineage>
        <taxon>Bacteria</taxon>
        <taxon>Bacillati</taxon>
        <taxon>Bacillota</taxon>
        <taxon>Clostridia</taxon>
        <taxon>Eubacteriales</taxon>
        <taxon>Oscillospiraceae</taxon>
        <taxon>Hydrogenoanaerobacterium</taxon>
    </lineage>
</organism>
<dbReference type="RefSeq" id="WP_204721755.1">
    <property type="nucleotide sequence ID" value="NZ_JACSNR010000010.1"/>
</dbReference>
<reference evidence="1 2" key="1">
    <citation type="journal article" date="2021" name="Sci. Rep.">
        <title>The distribution of antibiotic resistance genes in chicken gut microbiota commensals.</title>
        <authorList>
            <person name="Juricova H."/>
            <person name="Matiasovicova J."/>
            <person name="Kubasova T."/>
            <person name="Cejkova D."/>
            <person name="Rychlik I."/>
        </authorList>
    </citation>
    <scope>NUCLEOTIDE SEQUENCE [LARGE SCALE GENOMIC DNA]</scope>
    <source>
        <strain evidence="1 2">An564</strain>
    </source>
</reference>
<dbReference type="EMBL" id="JACSNR010000010">
    <property type="protein sequence ID" value="MBM6924079.1"/>
    <property type="molecule type" value="Genomic_DNA"/>
</dbReference>
<protein>
    <submittedName>
        <fullName evidence="1">Uncharacterized protein</fullName>
    </submittedName>
</protein>
<keyword evidence="2" id="KW-1185">Reference proteome</keyword>